<dbReference type="CDD" id="cd06664">
    <property type="entry name" value="IscU_like"/>
    <property type="match status" value="1"/>
</dbReference>
<evidence type="ECO:0000313" key="1">
    <source>
        <dbReference type="EMBL" id="PJI91814.1"/>
    </source>
</evidence>
<dbReference type="OrthoDB" id="7857113at2"/>
<dbReference type="InterPro" id="IPR002871">
    <property type="entry name" value="NIF_FeS_clus_asmbl_NifU_N"/>
</dbReference>
<dbReference type="RefSeq" id="WP_100366702.1">
    <property type="nucleotide sequence ID" value="NZ_PGTY01000001.1"/>
</dbReference>
<dbReference type="SUPFAM" id="SSF82649">
    <property type="entry name" value="SufE/NifU"/>
    <property type="match status" value="1"/>
</dbReference>
<dbReference type="GO" id="GO:0016226">
    <property type="term" value="P:iron-sulfur cluster assembly"/>
    <property type="evidence" value="ECO:0007669"/>
    <property type="project" value="InterPro"/>
</dbReference>
<dbReference type="GO" id="GO:0005506">
    <property type="term" value="F:iron ion binding"/>
    <property type="evidence" value="ECO:0007669"/>
    <property type="project" value="InterPro"/>
</dbReference>
<protein>
    <submittedName>
        <fullName evidence="1">NifU-like protein involved in Fe-S cluster formation</fullName>
    </submittedName>
</protein>
<accession>A0A2M8WLK3</accession>
<sequence length="148" mass="15664">MSAENDLIKLYSERILALAADMPRTTRLDNPMTTAKKRAPLCGSTVTVDVNLADGVITDYGQDVRACALGQAAAAIVGAHIVGLTVEQVQSGRDALYAMLKSDGPVPPAPFSDLEVLQPAKDYKNRHASIMLAFDATLDALHAQQASA</sequence>
<proteinExistence type="predicted"/>
<organism evidence="1 2">
    <name type="scientific">Yoonia maricola</name>
    <dbReference type="NCBI Taxonomy" id="420999"/>
    <lineage>
        <taxon>Bacteria</taxon>
        <taxon>Pseudomonadati</taxon>
        <taxon>Pseudomonadota</taxon>
        <taxon>Alphaproteobacteria</taxon>
        <taxon>Rhodobacterales</taxon>
        <taxon>Paracoccaceae</taxon>
        <taxon>Yoonia</taxon>
    </lineage>
</organism>
<gene>
    <name evidence="1" type="ORF">BC777_0654</name>
</gene>
<dbReference type="EMBL" id="PGTY01000001">
    <property type="protein sequence ID" value="PJI91814.1"/>
    <property type="molecule type" value="Genomic_DNA"/>
</dbReference>
<dbReference type="GO" id="GO:0051536">
    <property type="term" value="F:iron-sulfur cluster binding"/>
    <property type="evidence" value="ECO:0007669"/>
    <property type="project" value="InterPro"/>
</dbReference>
<dbReference type="AlphaFoldDB" id="A0A2M8WLK3"/>
<reference evidence="1 2" key="1">
    <citation type="submission" date="2017-11" db="EMBL/GenBank/DDBJ databases">
        <title>Genomic Encyclopedia of Archaeal and Bacterial Type Strains, Phase II (KMG-II): From Individual Species to Whole Genera.</title>
        <authorList>
            <person name="Goeker M."/>
        </authorList>
    </citation>
    <scope>NUCLEOTIDE SEQUENCE [LARGE SCALE GENOMIC DNA]</scope>
    <source>
        <strain evidence="1 2">DSM 29128</strain>
    </source>
</reference>
<name>A0A2M8WLK3_9RHOB</name>
<dbReference type="Gene3D" id="3.90.1010.10">
    <property type="match status" value="1"/>
</dbReference>
<keyword evidence="2" id="KW-1185">Reference proteome</keyword>
<comment type="caution">
    <text evidence="1">The sequence shown here is derived from an EMBL/GenBank/DDBJ whole genome shotgun (WGS) entry which is preliminary data.</text>
</comment>
<dbReference type="Proteomes" id="UP000228531">
    <property type="component" value="Unassembled WGS sequence"/>
</dbReference>
<evidence type="ECO:0000313" key="2">
    <source>
        <dbReference type="Proteomes" id="UP000228531"/>
    </source>
</evidence>